<feature type="domain" description="Ig-like" evidence="5">
    <location>
        <begin position="228"/>
        <end position="310"/>
    </location>
</feature>
<dbReference type="PANTHER" id="PTHR46484">
    <property type="entry name" value="SI:CH211-171H4.5-RELATED"/>
    <property type="match status" value="1"/>
</dbReference>
<evidence type="ECO:0000259" key="5">
    <source>
        <dbReference type="PROSITE" id="PS50835"/>
    </source>
</evidence>
<dbReference type="Pfam" id="PF13895">
    <property type="entry name" value="Ig_2"/>
    <property type="match status" value="1"/>
</dbReference>
<evidence type="ECO:0000256" key="2">
    <source>
        <dbReference type="ARBA" id="ARBA00023136"/>
    </source>
</evidence>
<organism evidence="6 7">
    <name type="scientific">Neogobius melanostomus</name>
    <name type="common">round goby</name>
    <dbReference type="NCBI Taxonomy" id="47308"/>
    <lineage>
        <taxon>Eukaryota</taxon>
        <taxon>Metazoa</taxon>
        <taxon>Chordata</taxon>
        <taxon>Craniata</taxon>
        <taxon>Vertebrata</taxon>
        <taxon>Euteleostomi</taxon>
        <taxon>Actinopterygii</taxon>
        <taxon>Neopterygii</taxon>
        <taxon>Teleostei</taxon>
        <taxon>Neoteleostei</taxon>
        <taxon>Acanthomorphata</taxon>
        <taxon>Gobiaria</taxon>
        <taxon>Gobiiformes</taxon>
        <taxon>Gobioidei</taxon>
        <taxon>Gobiidae</taxon>
        <taxon>Benthophilinae</taxon>
        <taxon>Neogobiini</taxon>
        <taxon>Neogobius</taxon>
    </lineage>
</organism>
<dbReference type="PANTHER" id="PTHR46484:SF8">
    <property type="entry name" value="B-CELL RECEPTOR CD22-LIKE-RELATED"/>
    <property type="match status" value="1"/>
</dbReference>
<name>A0A8C6TZW0_9GOBI</name>
<dbReference type="InterPro" id="IPR013783">
    <property type="entry name" value="Ig-like_fold"/>
</dbReference>
<dbReference type="PROSITE" id="PS50835">
    <property type="entry name" value="IG_LIKE"/>
    <property type="match status" value="2"/>
</dbReference>
<dbReference type="SUPFAM" id="SSF48726">
    <property type="entry name" value="Immunoglobulin"/>
    <property type="match status" value="2"/>
</dbReference>
<proteinExistence type="predicted"/>
<dbReference type="InterPro" id="IPR036179">
    <property type="entry name" value="Ig-like_dom_sf"/>
</dbReference>
<evidence type="ECO:0000313" key="7">
    <source>
        <dbReference type="Proteomes" id="UP000694523"/>
    </source>
</evidence>
<dbReference type="AlphaFoldDB" id="A0A8C6TZW0"/>
<dbReference type="InterPro" id="IPR003599">
    <property type="entry name" value="Ig_sub"/>
</dbReference>
<keyword evidence="7" id="KW-1185">Reference proteome</keyword>
<evidence type="ECO:0000256" key="4">
    <source>
        <dbReference type="SAM" id="Phobius"/>
    </source>
</evidence>
<feature type="domain" description="Ig-like" evidence="5">
    <location>
        <begin position="140"/>
        <end position="219"/>
    </location>
</feature>
<protein>
    <recommendedName>
        <fullName evidence="5">Ig-like domain-containing protein</fullName>
    </recommendedName>
</protein>
<keyword evidence="3" id="KW-1015">Disulfide bond</keyword>
<evidence type="ECO:0000313" key="6">
    <source>
        <dbReference type="Ensembl" id="ENSNMLP00000027330.1"/>
    </source>
</evidence>
<reference evidence="6" key="1">
    <citation type="submission" date="2025-08" db="UniProtKB">
        <authorList>
            <consortium name="Ensembl"/>
        </authorList>
    </citation>
    <scope>IDENTIFICATION</scope>
</reference>
<dbReference type="Proteomes" id="UP000694523">
    <property type="component" value="Unplaced"/>
</dbReference>
<accession>A0A8C6TZW0</accession>
<dbReference type="Pfam" id="PF08205">
    <property type="entry name" value="C2-set_2"/>
    <property type="match status" value="1"/>
</dbReference>
<sequence>MMDPGLWLRFHFGDLCHFVTVGVNCQVWKATMPQRIMGVEGSCVSVPCSFIIPDEYVPYLSNCSGGAVWKRGSMHSPKTRTVSGHLAGDLRHKNCTTVFQNFTKAENDIYFFRLDCKNRLTYSFMEEVRINVEPGISDVEGSQLTLECVAMAPCPYLPPSIKWAAPQGRRQDQIISDGQMTLKSTLTFTASAHHHNHTVTCSVSYPLSAGGSTEAFATSHPLNVLYGPKSTSAELSVSGPVSEGRVVIFNCSSKGNPPVTAYTWFCNTNGTMVKLAEGRTLPLQVKRAHSGLYQCQAQSERGAQRSESLVLEVHSVDTIVLWISAVCGVLSVLCVFTVALLLYCHLGVTCDNEGFARTEFINNQKIMKKNE</sequence>
<reference evidence="6" key="2">
    <citation type="submission" date="2025-09" db="UniProtKB">
        <authorList>
            <consortium name="Ensembl"/>
        </authorList>
    </citation>
    <scope>IDENTIFICATION</scope>
</reference>
<dbReference type="Ensembl" id="ENSNMLT00000030535.1">
    <property type="protein sequence ID" value="ENSNMLP00000027330.1"/>
    <property type="gene ID" value="ENSNMLG00000017419.1"/>
</dbReference>
<dbReference type="InterPro" id="IPR007110">
    <property type="entry name" value="Ig-like_dom"/>
</dbReference>
<evidence type="ECO:0000256" key="1">
    <source>
        <dbReference type="ARBA" id="ARBA00004167"/>
    </source>
</evidence>
<keyword evidence="4" id="KW-0812">Transmembrane</keyword>
<dbReference type="Gene3D" id="2.60.40.10">
    <property type="entry name" value="Immunoglobulins"/>
    <property type="match status" value="3"/>
</dbReference>
<keyword evidence="4" id="KW-1133">Transmembrane helix</keyword>
<feature type="transmembrane region" description="Helical" evidence="4">
    <location>
        <begin position="319"/>
        <end position="343"/>
    </location>
</feature>
<dbReference type="SMART" id="SM00409">
    <property type="entry name" value="IG"/>
    <property type="match status" value="2"/>
</dbReference>
<keyword evidence="2 4" id="KW-0472">Membrane</keyword>
<dbReference type="InterPro" id="IPR013162">
    <property type="entry name" value="CD80_C2-set"/>
</dbReference>
<evidence type="ECO:0000256" key="3">
    <source>
        <dbReference type="ARBA" id="ARBA00023157"/>
    </source>
</evidence>
<dbReference type="GO" id="GO:0016020">
    <property type="term" value="C:membrane"/>
    <property type="evidence" value="ECO:0007669"/>
    <property type="project" value="UniProtKB-SubCell"/>
</dbReference>
<comment type="subcellular location">
    <subcellularLocation>
        <location evidence="1">Membrane</location>
        <topology evidence="1">Single-pass membrane protein</topology>
    </subcellularLocation>
</comment>